<dbReference type="Proteomes" id="UP000316639">
    <property type="component" value="Unassembled WGS sequence"/>
</dbReference>
<dbReference type="OrthoDB" id="4541270at2"/>
<comment type="caution">
    <text evidence="1">The sequence shown here is derived from an EMBL/GenBank/DDBJ whole genome shotgun (WGS) entry which is preliminary data.</text>
</comment>
<dbReference type="RefSeq" id="WP_146359640.1">
    <property type="nucleotide sequence ID" value="NZ_VOBR01000039.1"/>
</dbReference>
<dbReference type="AlphaFoldDB" id="A0A563EGV5"/>
<sequence>MTTTTHNPFHELSAIKNQYEQTLGWPVSVDVGHRRLVMHVGGRIDAIILPTRLAERALAELRFAMLDGPVAAGPGGHWHTFLTTRTAVANPALPLELRNAKAQLIPCGGQIIIPRSLTAQDIPRDWRWVVAPRPHRALPPWCAVVSAARRAIRW</sequence>
<keyword evidence="2" id="KW-1185">Reference proteome</keyword>
<evidence type="ECO:0008006" key="3">
    <source>
        <dbReference type="Google" id="ProtNLM"/>
    </source>
</evidence>
<name>A0A563EGV5_9PSEU</name>
<evidence type="ECO:0000313" key="1">
    <source>
        <dbReference type="EMBL" id="TWP45758.1"/>
    </source>
</evidence>
<accession>A0A563EGV5</accession>
<reference evidence="1 2" key="1">
    <citation type="submission" date="2019-07" db="EMBL/GenBank/DDBJ databases">
        <title>Lentzea xizangensis sp. nov., isolated from Qinghai-Tibetan Plateau Soils.</title>
        <authorList>
            <person name="Huang J."/>
        </authorList>
    </citation>
    <scope>NUCLEOTIDE SEQUENCE [LARGE SCALE GENOMIC DNA]</scope>
    <source>
        <strain evidence="1 2">FXJ1.1311</strain>
    </source>
</reference>
<proteinExistence type="predicted"/>
<evidence type="ECO:0000313" key="2">
    <source>
        <dbReference type="Proteomes" id="UP000316639"/>
    </source>
</evidence>
<organism evidence="1 2">
    <name type="scientific">Lentzea tibetensis</name>
    <dbReference type="NCBI Taxonomy" id="2591470"/>
    <lineage>
        <taxon>Bacteria</taxon>
        <taxon>Bacillati</taxon>
        <taxon>Actinomycetota</taxon>
        <taxon>Actinomycetes</taxon>
        <taxon>Pseudonocardiales</taxon>
        <taxon>Pseudonocardiaceae</taxon>
        <taxon>Lentzea</taxon>
    </lineage>
</organism>
<protein>
    <recommendedName>
        <fullName evidence="3">DNA primase/polymerase bifunctional N-terminal domain-containing protein</fullName>
    </recommendedName>
</protein>
<dbReference type="EMBL" id="VOBR01000039">
    <property type="protein sequence ID" value="TWP45758.1"/>
    <property type="molecule type" value="Genomic_DNA"/>
</dbReference>
<gene>
    <name evidence="1" type="ORF">FKR81_38685</name>
</gene>